<dbReference type="InterPro" id="IPR036179">
    <property type="entry name" value="Ig-like_dom_sf"/>
</dbReference>
<proteinExistence type="predicted"/>
<dbReference type="InterPro" id="IPR052598">
    <property type="entry name" value="IgSF_CEA-related"/>
</dbReference>
<dbReference type="InterPro" id="IPR013783">
    <property type="entry name" value="Ig-like_fold"/>
</dbReference>
<name>A0A8B9KD97_ASTMX</name>
<keyword evidence="3" id="KW-0325">Glycoprotein</keyword>
<accession>A0A8B9KD97</accession>
<organism evidence="6 7">
    <name type="scientific">Astyanax mexicanus</name>
    <name type="common">Blind cave fish</name>
    <name type="synonym">Astyanax fasciatus mexicanus</name>
    <dbReference type="NCBI Taxonomy" id="7994"/>
    <lineage>
        <taxon>Eukaryota</taxon>
        <taxon>Metazoa</taxon>
        <taxon>Chordata</taxon>
        <taxon>Craniata</taxon>
        <taxon>Vertebrata</taxon>
        <taxon>Euteleostomi</taxon>
        <taxon>Actinopterygii</taxon>
        <taxon>Neopterygii</taxon>
        <taxon>Teleostei</taxon>
        <taxon>Ostariophysi</taxon>
        <taxon>Characiformes</taxon>
        <taxon>Characoidei</taxon>
        <taxon>Acestrorhamphidae</taxon>
        <taxon>Acestrorhamphinae</taxon>
        <taxon>Astyanax</taxon>
    </lineage>
</organism>
<evidence type="ECO:0000256" key="3">
    <source>
        <dbReference type="ARBA" id="ARBA00023180"/>
    </source>
</evidence>
<sequence>HYITLHYIWQTLLSKGTYNNLPQIDVSPYSVTERGYSALEKETVSLMCQASSNPASQYVWFYNNSQVYTGPQLTITKILRMHTGNYACLAQNTYLNTRSKKSITLTSSGVFSSNVTELQREGVKSSTLRIGMTLQAPDTSSGSLKFRNLAAAG</sequence>
<dbReference type="InterPro" id="IPR007110">
    <property type="entry name" value="Ig-like_dom"/>
</dbReference>
<dbReference type="Ensembl" id="ENSAMXT00005037025.1">
    <property type="protein sequence ID" value="ENSAMXP00005033910.1"/>
    <property type="gene ID" value="ENSAMXG00005016381.1"/>
</dbReference>
<keyword evidence="2" id="KW-1015">Disulfide bond</keyword>
<evidence type="ECO:0000256" key="1">
    <source>
        <dbReference type="ARBA" id="ARBA00022729"/>
    </source>
</evidence>
<dbReference type="SMART" id="SM00408">
    <property type="entry name" value="IGc2"/>
    <property type="match status" value="1"/>
</dbReference>
<dbReference type="Pfam" id="PF13927">
    <property type="entry name" value="Ig_3"/>
    <property type="match status" value="1"/>
</dbReference>
<dbReference type="InterPro" id="IPR003599">
    <property type="entry name" value="Ig_sub"/>
</dbReference>
<dbReference type="PANTHER" id="PTHR44337:SF23">
    <property type="entry name" value="V-SET AND IMMUNOGLOBULIN DOMAIN CONTAINING 10 LIKE 2"/>
    <property type="match status" value="1"/>
</dbReference>
<keyword evidence="1" id="KW-0732">Signal</keyword>
<reference evidence="6" key="1">
    <citation type="submission" date="2025-08" db="UniProtKB">
        <authorList>
            <consortium name="Ensembl"/>
        </authorList>
    </citation>
    <scope>IDENTIFICATION</scope>
</reference>
<evidence type="ECO:0000313" key="6">
    <source>
        <dbReference type="Ensembl" id="ENSAMXP00005033910.1"/>
    </source>
</evidence>
<feature type="domain" description="Ig-like" evidence="5">
    <location>
        <begin position="22"/>
        <end position="104"/>
    </location>
</feature>
<dbReference type="InterPro" id="IPR003598">
    <property type="entry name" value="Ig_sub2"/>
</dbReference>
<dbReference type="SMART" id="SM00409">
    <property type="entry name" value="IG"/>
    <property type="match status" value="1"/>
</dbReference>
<evidence type="ECO:0000313" key="7">
    <source>
        <dbReference type="Proteomes" id="UP000694621"/>
    </source>
</evidence>
<dbReference type="PANTHER" id="PTHR44337">
    <property type="entry name" value="CARCINOEMBRYONIC ANTIGEN-RELATED CELL ADHESION MOLECULE 8"/>
    <property type="match status" value="1"/>
</dbReference>
<dbReference type="Gene3D" id="2.60.40.10">
    <property type="entry name" value="Immunoglobulins"/>
    <property type="match status" value="1"/>
</dbReference>
<evidence type="ECO:0000256" key="2">
    <source>
        <dbReference type="ARBA" id="ARBA00023157"/>
    </source>
</evidence>
<dbReference type="AlphaFoldDB" id="A0A8B9KD97"/>
<evidence type="ECO:0000256" key="4">
    <source>
        <dbReference type="ARBA" id="ARBA00023319"/>
    </source>
</evidence>
<protein>
    <recommendedName>
        <fullName evidence="5">Ig-like domain-containing protein</fullName>
    </recommendedName>
</protein>
<dbReference type="PROSITE" id="PS50835">
    <property type="entry name" value="IG_LIKE"/>
    <property type="match status" value="1"/>
</dbReference>
<dbReference type="Proteomes" id="UP000694621">
    <property type="component" value="Unplaced"/>
</dbReference>
<dbReference type="SUPFAM" id="SSF48726">
    <property type="entry name" value="Immunoglobulin"/>
    <property type="match status" value="1"/>
</dbReference>
<keyword evidence="4" id="KW-0393">Immunoglobulin domain</keyword>
<evidence type="ECO:0000259" key="5">
    <source>
        <dbReference type="PROSITE" id="PS50835"/>
    </source>
</evidence>